<evidence type="ECO:0000256" key="6">
    <source>
        <dbReference type="PROSITE-ProRule" id="PRU00339"/>
    </source>
</evidence>
<keyword evidence="9" id="KW-1185">Reference proteome</keyword>
<evidence type="ECO:0000256" key="2">
    <source>
        <dbReference type="ARBA" id="ARBA00007365"/>
    </source>
</evidence>
<evidence type="ECO:0000256" key="1">
    <source>
        <dbReference type="ARBA" id="ARBA00000971"/>
    </source>
</evidence>
<dbReference type="FunFam" id="2.40.100.10:FF:000022">
    <property type="entry name" value="Peptidyl-prolyl cis-trans isomerase CYP95"/>
    <property type="match status" value="1"/>
</dbReference>
<dbReference type="GO" id="GO:0016018">
    <property type="term" value="F:cyclosporin A binding"/>
    <property type="evidence" value="ECO:0007669"/>
    <property type="project" value="TreeGrafter"/>
</dbReference>
<dbReference type="Pfam" id="PF00160">
    <property type="entry name" value="Pro_isomerase"/>
    <property type="match status" value="1"/>
</dbReference>
<feature type="domain" description="PPIase cyclophilin-type" evidence="7">
    <location>
        <begin position="9"/>
        <end position="171"/>
    </location>
</feature>
<reference evidence="8" key="2">
    <citation type="submission" date="2015-02" db="UniProtKB">
        <authorList>
            <consortium name="EnsemblMetazoa"/>
        </authorList>
    </citation>
    <scope>IDENTIFICATION</scope>
</reference>
<dbReference type="EMBL" id="JH431832">
    <property type="status" value="NOT_ANNOTATED_CDS"/>
    <property type="molecule type" value="Genomic_DNA"/>
</dbReference>
<comment type="catalytic activity">
    <reaction evidence="1">
        <text>[protein]-peptidylproline (omega=180) = [protein]-peptidylproline (omega=0)</text>
        <dbReference type="Rhea" id="RHEA:16237"/>
        <dbReference type="Rhea" id="RHEA-COMP:10747"/>
        <dbReference type="Rhea" id="RHEA-COMP:10748"/>
        <dbReference type="ChEBI" id="CHEBI:83833"/>
        <dbReference type="ChEBI" id="CHEBI:83834"/>
        <dbReference type="EC" id="5.2.1.8"/>
    </reaction>
</comment>
<dbReference type="InterPro" id="IPR011990">
    <property type="entry name" value="TPR-like_helical_dom_sf"/>
</dbReference>
<comment type="similarity">
    <text evidence="2">Belongs to the cyclophilin-type PPIase family.</text>
</comment>
<dbReference type="EnsemblMetazoa" id="SMAR008303-RA">
    <property type="protein sequence ID" value="SMAR008303-PA"/>
    <property type="gene ID" value="SMAR008303"/>
</dbReference>
<protein>
    <recommendedName>
        <fullName evidence="3">peptidylprolyl isomerase</fullName>
        <ecNumber evidence="3">5.2.1.8</ecNumber>
    </recommendedName>
</protein>
<dbReference type="Gene3D" id="1.25.40.10">
    <property type="entry name" value="Tetratricopeptide repeat domain"/>
    <property type="match status" value="1"/>
</dbReference>
<feature type="repeat" description="TPR" evidence="6">
    <location>
        <begin position="274"/>
        <end position="307"/>
    </location>
</feature>
<dbReference type="HOGENOM" id="CLU_012062_37_0_1"/>
<keyword evidence="5" id="KW-0413">Isomerase</keyword>
<name>T1J3X8_STRMM</name>
<dbReference type="AlphaFoldDB" id="T1J3X8"/>
<dbReference type="SUPFAM" id="SSF48452">
    <property type="entry name" value="TPR-like"/>
    <property type="match status" value="1"/>
</dbReference>
<dbReference type="InterPro" id="IPR019734">
    <property type="entry name" value="TPR_rpt"/>
</dbReference>
<dbReference type="SUPFAM" id="SSF50891">
    <property type="entry name" value="Cyclophilin-like"/>
    <property type="match status" value="1"/>
</dbReference>
<organism evidence="8 9">
    <name type="scientific">Strigamia maritima</name>
    <name type="common">European centipede</name>
    <name type="synonym">Geophilus maritimus</name>
    <dbReference type="NCBI Taxonomy" id="126957"/>
    <lineage>
        <taxon>Eukaryota</taxon>
        <taxon>Metazoa</taxon>
        <taxon>Ecdysozoa</taxon>
        <taxon>Arthropoda</taxon>
        <taxon>Myriapoda</taxon>
        <taxon>Chilopoda</taxon>
        <taxon>Pleurostigmophora</taxon>
        <taxon>Geophilomorpha</taxon>
        <taxon>Linotaeniidae</taxon>
        <taxon>Strigamia</taxon>
    </lineage>
</organism>
<dbReference type="PROSITE" id="PS50005">
    <property type="entry name" value="TPR"/>
    <property type="match status" value="1"/>
</dbReference>
<dbReference type="OMA" id="TKGSCIH"/>
<evidence type="ECO:0000256" key="5">
    <source>
        <dbReference type="ARBA" id="ARBA00023235"/>
    </source>
</evidence>
<dbReference type="Gene3D" id="2.40.100.10">
    <property type="entry name" value="Cyclophilin-like"/>
    <property type="match status" value="1"/>
</dbReference>
<dbReference type="PROSITE" id="PS50072">
    <property type="entry name" value="CSA_PPIASE_2"/>
    <property type="match status" value="1"/>
</dbReference>
<dbReference type="PhylomeDB" id="T1J3X8"/>
<evidence type="ECO:0000256" key="3">
    <source>
        <dbReference type="ARBA" id="ARBA00013194"/>
    </source>
</evidence>
<dbReference type="SMART" id="SM00028">
    <property type="entry name" value="TPR"/>
    <property type="match status" value="2"/>
</dbReference>
<dbReference type="eggNOG" id="KOG0546">
    <property type="taxonomic scope" value="Eukaryota"/>
</dbReference>
<dbReference type="GO" id="GO:0006457">
    <property type="term" value="P:protein folding"/>
    <property type="evidence" value="ECO:0007669"/>
    <property type="project" value="TreeGrafter"/>
</dbReference>
<keyword evidence="4" id="KW-0697">Rotamase</keyword>
<evidence type="ECO:0000256" key="4">
    <source>
        <dbReference type="ARBA" id="ARBA00023110"/>
    </source>
</evidence>
<sequence length="316" mass="35415">MATNNSFVYLEIEIENENVGRIVIELFTNIVPKTAENFRALCTGERGKSEKGKNLHYKGCTFHKLIPQMMVQGGDFIGNDGTGGESIYGKQFNDENFLINHDDGVVSMANSGPHTNGSQFFITTISCPHLDGSHVVFGRVVRGLGVLELIQKIPTEKDKPLKKLVISNCGELTRENNFGLIPNDGTIDVYPDYPQDADINFTIATEVVNVIQNIKTSGNEYYEKHNTLNAVKKYEKALRLLSDDDDAASKLKLNDYSATARNCTEVLHLNQRNIKALYRRGQAHLYLNNYNYSLCDLQHALRLSPNNTDIILALRE</sequence>
<reference evidence="9" key="1">
    <citation type="submission" date="2011-05" db="EMBL/GenBank/DDBJ databases">
        <authorList>
            <person name="Richards S.R."/>
            <person name="Qu J."/>
            <person name="Jiang H."/>
            <person name="Jhangiani S.N."/>
            <person name="Agravi P."/>
            <person name="Goodspeed R."/>
            <person name="Gross S."/>
            <person name="Mandapat C."/>
            <person name="Jackson L."/>
            <person name="Mathew T."/>
            <person name="Pu L."/>
            <person name="Thornton R."/>
            <person name="Saada N."/>
            <person name="Wilczek-Boney K.B."/>
            <person name="Lee S."/>
            <person name="Kovar C."/>
            <person name="Wu Y."/>
            <person name="Scherer S.E."/>
            <person name="Worley K.C."/>
            <person name="Muzny D.M."/>
            <person name="Gibbs R."/>
        </authorList>
    </citation>
    <scope>NUCLEOTIDE SEQUENCE</scope>
    <source>
        <strain evidence="9">Brora</strain>
    </source>
</reference>
<evidence type="ECO:0000259" key="7">
    <source>
        <dbReference type="PROSITE" id="PS50072"/>
    </source>
</evidence>
<dbReference type="EC" id="5.2.1.8" evidence="3"/>
<evidence type="ECO:0000313" key="8">
    <source>
        <dbReference type="EnsemblMetazoa" id="SMAR008303-PA"/>
    </source>
</evidence>
<accession>T1J3X8</accession>
<proteinExistence type="inferred from homology"/>
<dbReference type="PANTHER" id="PTHR11071:SF561">
    <property type="entry name" value="PEPTIDYL-PROLYL CIS-TRANS ISOMERASE D-RELATED"/>
    <property type="match status" value="1"/>
</dbReference>
<dbReference type="STRING" id="126957.T1J3X8"/>
<dbReference type="GO" id="GO:0003755">
    <property type="term" value="F:peptidyl-prolyl cis-trans isomerase activity"/>
    <property type="evidence" value="ECO:0007669"/>
    <property type="project" value="UniProtKB-KW"/>
</dbReference>
<evidence type="ECO:0000313" key="9">
    <source>
        <dbReference type="Proteomes" id="UP000014500"/>
    </source>
</evidence>
<dbReference type="InterPro" id="IPR029000">
    <property type="entry name" value="Cyclophilin-like_dom_sf"/>
</dbReference>
<dbReference type="PANTHER" id="PTHR11071">
    <property type="entry name" value="PEPTIDYL-PROLYL CIS-TRANS ISOMERASE"/>
    <property type="match status" value="1"/>
</dbReference>
<keyword evidence="6" id="KW-0802">TPR repeat</keyword>
<dbReference type="InterPro" id="IPR002130">
    <property type="entry name" value="Cyclophilin-type_PPIase_dom"/>
</dbReference>
<dbReference type="GO" id="GO:0005829">
    <property type="term" value="C:cytosol"/>
    <property type="evidence" value="ECO:0007669"/>
    <property type="project" value="TreeGrafter"/>
</dbReference>
<dbReference type="PRINTS" id="PR00153">
    <property type="entry name" value="CSAPPISMRASE"/>
</dbReference>
<dbReference type="Proteomes" id="UP000014500">
    <property type="component" value="Unassembled WGS sequence"/>
</dbReference>